<dbReference type="InterPro" id="IPR029058">
    <property type="entry name" value="AB_hydrolase_fold"/>
</dbReference>
<organism evidence="2 3">
    <name type="scientific">Aquirhabdus parva</name>
    <dbReference type="NCBI Taxonomy" id="2283318"/>
    <lineage>
        <taxon>Bacteria</taxon>
        <taxon>Pseudomonadati</taxon>
        <taxon>Pseudomonadota</taxon>
        <taxon>Gammaproteobacteria</taxon>
        <taxon>Moraxellales</taxon>
        <taxon>Moraxellaceae</taxon>
        <taxon>Aquirhabdus</taxon>
    </lineage>
</organism>
<feature type="domain" description="AB hydrolase-1" evidence="1">
    <location>
        <begin position="46"/>
        <end position="277"/>
    </location>
</feature>
<dbReference type="RefSeq" id="WP_114898531.1">
    <property type="nucleotide sequence ID" value="NZ_CP031222.1"/>
</dbReference>
<dbReference type="PANTHER" id="PTHR43798:SF33">
    <property type="entry name" value="HYDROLASE, PUTATIVE (AFU_ORTHOLOGUE AFUA_2G14860)-RELATED"/>
    <property type="match status" value="1"/>
</dbReference>
<evidence type="ECO:0000259" key="1">
    <source>
        <dbReference type="Pfam" id="PF00561"/>
    </source>
</evidence>
<dbReference type="SUPFAM" id="SSF53474">
    <property type="entry name" value="alpha/beta-Hydrolases"/>
    <property type="match status" value="1"/>
</dbReference>
<dbReference type="GO" id="GO:0016787">
    <property type="term" value="F:hydrolase activity"/>
    <property type="evidence" value="ECO:0007669"/>
    <property type="project" value="UniProtKB-KW"/>
</dbReference>
<dbReference type="GO" id="GO:0016020">
    <property type="term" value="C:membrane"/>
    <property type="evidence" value="ECO:0007669"/>
    <property type="project" value="TreeGrafter"/>
</dbReference>
<reference evidence="2 3" key="1">
    <citation type="submission" date="2018-07" db="EMBL/GenBank/DDBJ databases">
        <title>Genome sequencing of Moraxellaceae gen. HYN0046.</title>
        <authorList>
            <person name="Kim M."/>
            <person name="Yi H."/>
        </authorList>
    </citation>
    <scope>NUCLEOTIDE SEQUENCE [LARGE SCALE GENOMIC DNA]</scope>
    <source>
        <strain evidence="2 3">HYN0046</strain>
    </source>
</reference>
<keyword evidence="3" id="KW-1185">Reference proteome</keyword>
<dbReference type="InterPro" id="IPR050266">
    <property type="entry name" value="AB_hydrolase_sf"/>
</dbReference>
<protein>
    <submittedName>
        <fullName evidence="2">Alpha/beta hydrolase</fullName>
    </submittedName>
</protein>
<proteinExistence type="predicted"/>
<accession>A0A345P562</accession>
<evidence type="ECO:0000313" key="3">
    <source>
        <dbReference type="Proteomes" id="UP000253940"/>
    </source>
</evidence>
<dbReference type="InterPro" id="IPR000073">
    <property type="entry name" value="AB_hydrolase_1"/>
</dbReference>
<dbReference type="Pfam" id="PF00561">
    <property type="entry name" value="Abhydrolase_1"/>
    <property type="match status" value="1"/>
</dbReference>
<dbReference type="Gene3D" id="3.40.50.1820">
    <property type="entry name" value="alpha/beta hydrolase"/>
    <property type="match status" value="1"/>
</dbReference>
<dbReference type="PANTHER" id="PTHR43798">
    <property type="entry name" value="MONOACYLGLYCEROL LIPASE"/>
    <property type="match status" value="1"/>
</dbReference>
<dbReference type="AlphaFoldDB" id="A0A345P562"/>
<sequence length="298" mass="32903">MKYFVAQGEDRNFGISTRSTLRGSYIELFDGVTHYELLGPEAGEIVVLVGGLTVPLFYWDQVVAVLHDAGLRTLTYSSYGRGYSDRIRGTYDDALFIRQINDLIQSLNITEPLHVVGASMGALIAMEYVSQNAVSVSSLTIAGPAGLAKKPLALRLLQSSDSLAGFVAKNFGRKLLAKHESNDLGDRARAAELSAMLQDAYQYEGSLYAVFDTVQHFNLFNRTALYKAVSASYVPSMLIWGKDDLVTPIDNLDEARDLLQPEQSHVLECGHMVPFERSRDVANLIQAFIKIHSMRSTS</sequence>
<dbReference type="OrthoDB" id="9793083at2"/>
<dbReference type="Proteomes" id="UP000253940">
    <property type="component" value="Chromosome"/>
</dbReference>
<name>A0A345P562_9GAMM</name>
<dbReference type="EMBL" id="CP031222">
    <property type="protein sequence ID" value="AXI02421.1"/>
    <property type="molecule type" value="Genomic_DNA"/>
</dbReference>
<evidence type="ECO:0000313" key="2">
    <source>
        <dbReference type="EMBL" id="AXI02421.1"/>
    </source>
</evidence>
<dbReference type="KEGG" id="mbah:HYN46_05990"/>
<gene>
    <name evidence="2" type="ORF">HYN46_05990</name>
</gene>
<keyword evidence="2" id="KW-0378">Hydrolase</keyword>
<dbReference type="PRINTS" id="PR00111">
    <property type="entry name" value="ABHYDROLASE"/>
</dbReference>